<feature type="transmembrane region" description="Helical" evidence="7">
    <location>
        <begin position="271"/>
        <end position="288"/>
    </location>
</feature>
<dbReference type="InterPro" id="IPR037185">
    <property type="entry name" value="EmrE-like"/>
</dbReference>
<feature type="domain" description="EamA" evidence="8">
    <location>
        <begin position="5"/>
        <end position="137"/>
    </location>
</feature>
<dbReference type="GO" id="GO:0005886">
    <property type="term" value="C:plasma membrane"/>
    <property type="evidence" value="ECO:0007669"/>
    <property type="project" value="UniProtKB-SubCell"/>
</dbReference>
<evidence type="ECO:0000256" key="1">
    <source>
        <dbReference type="ARBA" id="ARBA00004651"/>
    </source>
</evidence>
<dbReference type="InterPro" id="IPR050638">
    <property type="entry name" value="AA-Vitamin_Transporters"/>
</dbReference>
<feature type="transmembrane region" description="Helical" evidence="7">
    <location>
        <begin position="178"/>
        <end position="199"/>
    </location>
</feature>
<evidence type="ECO:0000256" key="6">
    <source>
        <dbReference type="ARBA" id="ARBA00023136"/>
    </source>
</evidence>
<feature type="domain" description="EamA" evidence="8">
    <location>
        <begin position="152"/>
        <end position="288"/>
    </location>
</feature>
<accession>A0A6A8DH97</accession>
<proteinExistence type="inferred from homology"/>
<evidence type="ECO:0000256" key="4">
    <source>
        <dbReference type="ARBA" id="ARBA00022692"/>
    </source>
</evidence>
<keyword evidence="5 7" id="KW-1133">Transmembrane helix</keyword>
<protein>
    <submittedName>
        <fullName evidence="9">EamA family transporter</fullName>
    </submittedName>
</protein>
<evidence type="ECO:0000256" key="5">
    <source>
        <dbReference type="ARBA" id="ARBA00022989"/>
    </source>
</evidence>
<comment type="caution">
    <text evidence="9">The sequence shown here is derived from an EMBL/GenBank/DDBJ whole genome shotgun (WGS) entry which is preliminary data.</text>
</comment>
<reference evidence="9" key="1">
    <citation type="submission" date="2019-11" db="EMBL/GenBank/DDBJ databases">
        <authorList>
            <person name="Li J."/>
        </authorList>
    </citation>
    <scope>NUCLEOTIDE SEQUENCE</scope>
    <source>
        <strain evidence="9">B6B</strain>
    </source>
</reference>
<sequence length="302" mass="33481">MRNPYILLAFAMMLYAGNLLVGKPVSQEIPPITLTLFRYLIAFVAVLPFGYFEWKRNQKLWKREWKAILSLAISGLVLFNILVYLALNYTTSVNAAIVESSTPVFALLLGFILFKERFTKVQLIGVILSLLGVFAVITKGSLEVILSQSFNPGDLIMLGAMLTWSIYSIFIKQHTWKFPLYGGLLVMCIVAIVILIPLSATEYQRIDSISWSTPVILGLLYLGVFPSLVALMAYNKGVSEIGPSKASIFLNLIPVFTMIGAVLFLGEIITWVQIVGGLLVITGVAITNKKKMHRKEKAAKNA</sequence>
<name>A0A6A8DH97_9BACI</name>
<organism evidence="9 10">
    <name type="scientific">Aquibacillus halophilus</name>
    <dbReference type="NCBI Taxonomy" id="930132"/>
    <lineage>
        <taxon>Bacteria</taxon>
        <taxon>Bacillati</taxon>
        <taxon>Bacillota</taxon>
        <taxon>Bacilli</taxon>
        <taxon>Bacillales</taxon>
        <taxon>Bacillaceae</taxon>
        <taxon>Aquibacillus</taxon>
    </lineage>
</organism>
<keyword evidence="10" id="KW-1185">Reference proteome</keyword>
<gene>
    <name evidence="9" type="ORF">GH741_18295</name>
</gene>
<keyword evidence="4 7" id="KW-0812">Transmembrane</keyword>
<keyword evidence="6 7" id="KW-0472">Membrane</keyword>
<evidence type="ECO:0000256" key="7">
    <source>
        <dbReference type="SAM" id="Phobius"/>
    </source>
</evidence>
<feature type="transmembrane region" description="Helical" evidence="7">
    <location>
        <begin position="211"/>
        <end position="234"/>
    </location>
</feature>
<feature type="transmembrane region" description="Helical" evidence="7">
    <location>
        <begin position="66"/>
        <end position="87"/>
    </location>
</feature>
<keyword evidence="3" id="KW-1003">Cell membrane</keyword>
<dbReference type="EMBL" id="WJNG01000017">
    <property type="protein sequence ID" value="MRH44600.1"/>
    <property type="molecule type" value="Genomic_DNA"/>
</dbReference>
<feature type="transmembrane region" description="Helical" evidence="7">
    <location>
        <begin position="246"/>
        <end position="265"/>
    </location>
</feature>
<evidence type="ECO:0000259" key="8">
    <source>
        <dbReference type="Pfam" id="PF00892"/>
    </source>
</evidence>
<dbReference type="AlphaFoldDB" id="A0A6A8DH97"/>
<dbReference type="Proteomes" id="UP000799092">
    <property type="component" value="Unassembled WGS sequence"/>
</dbReference>
<evidence type="ECO:0000256" key="2">
    <source>
        <dbReference type="ARBA" id="ARBA00007362"/>
    </source>
</evidence>
<dbReference type="SUPFAM" id="SSF103481">
    <property type="entry name" value="Multidrug resistance efflux transporter EmrE"/>
    <property type="match status" value="2"/>
</dbReference>
<dbReference type="InterPro" id="IPR000620">
    <property type="entry name" value="EamA_dom"/>
</dbReference>
<comment type="subcellular location">
    <subcellularLocation>
        <location evidence="1">Cell membrane</location>
        <topology evidence="1">Multi-pass membrane protein</topology>
    </subcellularLocation>
</comment>
<feature type="transmembrane region" description="Helical" evidence="7">
    <location>
        <begin position="93"/>
        <end position="114"/>
    </location>
</feature>
<evidence type="ECO:0000313" key="9">
    <source>
        <dbReference type="EMBL" id="MRH44600.1"/>
    </source>
</evidence>
<evidence type="ECO:0000313" key="10">
    <source>
        <dbReference type="Proteomes" id="UP000799092"/>
    </source>
</evidence>
<dbReference type="PANTHER" id="PTHR32322">
    <property type="entry name" value="INNER MEMBRANE TRANSPORTER"/>
    <property type="match status" value="1"/>
</dbReference>
<comment type="similarity">
    <text evidence="2">Belongs to the EamA transporter family.</text>
</comment>
<dbReference type="Pfam" id="PF00892">
    <property type="entry name" value="EamA"/>
    <property type="match status" value="2"/>
</dbReference>
<dbReference type="RefSeq" id="WP_153738209.1">
    <property type="nucleotide sequence ID" value="NZ_WJNG01000017.1"/>
</dbReference>
<feature type="transmembrane region" description="Helical" evidence="7">
    <location>
        <begin position="32"/>
        <end position="54"/>
    </location>
</feature>
<feature type="transmembrane region" description="Helical" evidence="7">
    <location>
        <begin position="121"/>
        <end position="142"/>
    </location>
</feature>
<feature type="transmembrane region" description="Helical" evidence="7">
    <location>
        <begin position="154"/>
        <end position="171"/>
    </location>
</feature>
<dbReference type="PANTHER" id="PTHR32322:SF18">
    <property type="entry name" value="S-ADENOSYLMETHIONINE_S-ADENOSYLHOMOCYSTEINE TRANSPORTER"/>
    <property type="match status" value="1"/>
</dbReference>
<evidence type="ECO:0000256" key="3">
    <source>
        <dbReference type="ARBA" id="ARBA00022475"/>
    </source>
</evidence>
<dbReference type="OrthoDB" id="9805239at2"/>
<dbReference type="Gene3D" id="1.10.3730.20">
    <property type="match status" value="1"/>
</dbReference>